<evidence type="ECO:0000256" key="1">
    <source>
        <dbReference type="ARBA" id="ARBA00023125"/>
    </source>
</evidence>
<dbReference type="Pfam" id="PF01381">
    <property type="entry name" value="HTH_3"/>
    <property type="match status" value="1"/>
</dbReference>
<evidence type="ECO:0000313" key="3">
    <source>
        <dbReference type="EMBL" id="SFB76353.1"/>
    </source>
</evidence>
<keyword evidence="4" id="KW-1185">Reference proteome</keyword>
<dbReference type="PROSITE" id="PS50943">
    <property type="entry name" value="HTH_CROC1"/>
    <property type="match status" value="1"/>
</dbReference>
<organism evidence="3 4">
    <name type="scientific">Flexibacter flexilis DSM 6793</name>
    <dbReference type="NCBI Taxonomy" id="927664"/>
    <lineage>
        <taxon>Bacteria</taxon>
        <taxon>Pseudomonadati</taxon>
        <taxon>Bacteroidota</taxon>
        <taxon>Cytophagia</taxon>
        <taxon>Cytophagales</taxon>
        <taxon>Flexibacteraceae</taxon>
        <taxon>Flexibacter</taxon>
    </lineage>
</organism>
<reference evidence="3 4" key="1">
    <citation type="submission" date="2016-10" db="EMBL/GenBank/DDBJ databases">
        <authorList>
            <person name="de Groot N.N."/>
        </authorList>
    </citation>
    <scope>NUCLEOTIDE SEQUENCE [LARGE SCALE GENOMIC DNA]</scope>
    <source>
        <strain evidence="3 4">DSM 6793</strain>
    </source>
</reference>
<dbReference type="SUPFAM" id="SSF47413">
    <property type="entry name" value="lambda repressor-like DNA-binding domains"/>
    <property type="match status" value="1"/>
</dbReference>
<dbReference type="AlphaFoldDB" id="A0A1I1DUW1"/>
<protein>
    <submittedName>
        <fullName evidence="3">Transcriptional regulator, contains XRE-family HTH domain</fullName>
    </submittedName>
</protein>
<dbReference type="Proteomes" id="UP000199514">
    <property type="component" value="Unassembled WGS sequence"/>
</dbReference>
<dbReference type="GO" id="GO:0005829">
    <property type="term" value="C:cytosol"/>
    <property type="evidence" value="ECO:0007669"/>
    <property type="project" value="TreeGrafter"/>
</dbReference>
<dbReference type="Gene3D" id="1.10.260.40">
    <property type="entry name" value="lambda repressor-like DNA-binding domains"/>
    <property type="match status" value="1"/>
</dbReference>
<dbReference type="PANTHER" id="PTHR46797:SF1">
    <property type="entry name" value="METHYLPHOSPHONATE SYNTHASE"/>
    <property type="match status" value="1"/>
</dbReference>
<dbReference type="InterPro" id="IPR010982">
    <property type="entry name" value="Lambda_DNA-bd_dom_sf"/>
</dbReference>
<dbReference type="GO" id="GO:0003700">
    <property type="term" value="F:DNA-binding transcription factor activity"/>
    <property type="evidence" value="ECO:0007669"/>
    <property type="project" value="TreeGrafter"/>
</dbReference>
<sequence length="136" mass="15412">MCNWSLCVMFVIVILNKSNLQTPMQLGRKLRALRASRNFTQEYVASQIGISQAAYSALENDRTVLSVKQLVQITQVLNVSLAEILPPSLLPHSDTESLEKNMEELKSNYEKMLADREAEIAHLSELLSRFSNRDTD</sequence>
<dbReference type="OrthoDB" id="959646at2"/>
<dbReference type="GO" id="GO:0003677">
    <property type="term" value="F:DNA binding"/>
    <property type="evidence" value="ECO:0007669"/>
    <property type="project" value="UniProtKB-KW"/>
</dbReference>
<dbReference type="PANTHER" id="PTHR46797">
    <property type="entry name" value="HTH-TYPE TRANSCRIPTIONAL REGULATOR"/>
    <property type="match status" value="1"/>
</dbReference>
<dbReference type="CDD" id="cd00093">
    <property type="entry name" value="HTH_XRE"/>
    <property type="match status" value="1"/>
</dbReference>
<accession>A0A1I1DUW1</accession>
<feature type="domain" description="HTH cro/C1-type" evidence="2">
    <location>
        <begin position="30"/>
        <end position="84"/>
    </location>
</feature>
<dbReference type="InterPro" id="IPR001387">
    <property type="entry name" value="Cro/C1-type_HTH"/>
</dbReference>
<dbReference type="InterPro" id="IPR050807">
    <property type="entry name" value="TransReg_Diox_bact_type"/>
</dbReference>
<name>A0A1I1DUW1_9BACT</name>
<evidence type="ECO:0000313" key="4">
    <source>
        <dbReference type="Proteomes" id="UP000199514"/>
    </source>
</evidence>
<keyword evidence="1" id="KW-0238">DNA-binding</keyword>
<evidence type="ECO:0000259" key="2">
    <source>
        <dbReference type="PROSITE" id="PS50943"/>
    </source>
</evidence>
<dbReference type="SMART" id="SM00530">
    <property type="entry name" value="HTH_XRE"/>
    <property type="match status" value="1"/>
</dbReference>
<proteinExistence type="predicted"/>
<dbReference type="EMBL" id="FOLE01000001">
    <property type="protein sequence ID" value="SFB76353.1"/>
    <property type="molecule type" value="Genomic_DNA"/>
</dbReference>
<dbReference type="STRING" id="927664.SAMN05421780_101348"/>
<gene>
    <name evidence="3" type="ORF">SAMN05421780_101348</name>
</gene>